<keyword evidence="2" id="KW-1185">Reference proteome</keyword>
<reference evidence="1 2" key="1">
    <citation type="submission" date="2022-01" db="EMBL/GenBank/DDBJ databases">
        <title>Novel bile acid biosynthetic pathways are enriched in the microbiome of centenarians.</title>
        <authorList>
            <person name="Sato Y."/>
            <person name="Atarashi K."/>
            <person name="Plichta R.D."/>
            <person name="Arai Y."/>
            <person name="Sasajima S."/>
            <person name="Kearney M.S."/>
            <person name="Suda W."/>
            <person name="Takeshita K."/>
            <person name="Sasaki T."/>
            <person name="Okamoto S."/>
            <person name="Skelly N.A."/>
            <person name="Okamura Y."/>
            <person name="Vlamakis H."/>
            <person name="Li Y."/>
            <person name="Tanoue T."/>
            <person name="Takei H."/>
            <person name="Nittono H."/>
            <person name="Narushima S."/>
            <person name="Irie J."/>
            <person name="Itoh H."/>
            <person name="Moriya K."/>
            <person name="Sugiura Y."/>
            <person name="Suematsu M."/>
            <person name="Moritoki N."/>
            <person name="Shibata S."/>
            <person name="Littman R.D."/>
            <person name="Fischbach A.M."/>
            <person name="Uwamino Y."/>
            <person name="Inoue T."/>
            <person name="Honda A."/>
            <person name="Hattori M."/>
            <person name="Murai T."/>
            <person name="Xavier J.R."/>
            <person name="Hirose N."/>
            <person name="Honda K."/>
        </authorList>
    </citation>
    <scope>NUCLEOTIDE SEQUENCE [LARGE SCALE GENOMIC DNA]</scope>
    <source>
        <strain evidence="1 2">CE91-St30</strain>
    </source>
</reference>
<protein>
    <submittedName>
        <fullName evidence="1">Uncharacterized protein</fullName>
    </submittedName>
</protein>
<accession>A0ABM7WG23</accession>
<evidence type="ECO:0000313" key="2">
    <source>
        <dbReference type="Proteomes" id="UP001320544"/>
    </source>
</evidence>
<gene>
    <name evidence="1" type="ORF">CE91St30_04080</name>
</gene>
<organism evidence="1 2">
    <name type="scientific">Raoultibacter timonensis</name>
    <dbReference type="NCBI Taxonomy" id="1907662"/>
    <lineage>
        <taxon>Bacteria</taxon>
        <taxon>Bacillati</taxon>
        <taxon>Actinomycetota</taxon>
        <taxon>Coriobacteriia</taxon>
        <taxon>Eggerthellales</taxon>
        <taxon>Eggerthellaceae</taxon>
        <taxon>Raoultibacter</taxon>
    </lineage>
</organism>
<sequence length="70" mass="7848">MMTLRFFTFPVITVIKMPTVYRISAVVASSAPIITGTGMFDFSSLLDMQAQRSCLRDEALYPHDVTSWQG</sequence>
<dbReference type="EMBL" id="AP025564">
    <property type="protein sequence ID" value="BDE95075.1"/>
    <property type="molecule type" value="Genomic_DNA"/>
</dbReference>
<name>A0ABM7WG23_9ACTN</name>
<evidence type="ECO:0000313" key="1">
    <source>
        <dbReference type="EMBL" id="BDE95075.1"/>
    </source>
</evidence>
<proteinExistence type="predicted"/>
<dbReference type="Proteomes" id="UP001320544">
    <property type="component" value="Chromosome"/>
</dbReference>